<evidence type="ECO:0000256" key="1">
    <source>
        <dbReference type="SAM" id="MobiDB-lite"/>
    </source>
</evidence>
<comment type="caution">
    <text evidence="2">The sequence shown here is derived from an EMBL/GenBank/DDBJ whole genome shotgun (WGS) entry which is preliminary data.</text>
</comment>
<sequence>MKRLNGSPQRLASTARLNGSPQRLASTARLNGSPLKTGAAAFDVTQAVDAVTRGIPAVPDKLYNLEILQYNRNGTYQNGNSYGTVNLGTHLDVTLNVMNDCQLLVVARGNKDAVKTLVGKNLEDTESTKG</sequence>
<dbReference type="Proteomes" id="UP001078742">
    <property type="component" value="Unassembled WGS sequence"/>
</dbReference>
<feature type="region of interest" description="Disordered" evidence="1">
    <location>
        <begin position="1"/>
        <end position="23"/>
    </location>
</feature>
<evidence type="ECO:0000313" key="3">
    <source>
        <dbReference type="Proteomes" id="UP001078742"/>
    </source>
</evidence>
<gene>
    <name evidence="2" type="ORF">O1420_22460</name>
</gene>
<evidence type="ECO:0000313" key="2">
    <source>
        <dbReference type="EMBL" id="MCZ2574130.1"/>
    </source>
</evidence>
<feature type="non-terminal residue" evidence="2">
    <location>
        <position position="130"/>
    </location>
</feature>
<dbReference type="AlphaFoldDB" id="A0A9Q4NZ80"/>
<accession>A0A9Q4NZ80</accession>
<organism evidence="2 3">
    <name type="scientific">Bacteroides fragilis</name>
    <dbReference type="NCBI Taxonomy" id="817"/>
    <lineage>
        <taxon>Bacteria</taxon>
        <taxon>Pseudomonadati</taxon>
        <taxon>Bacteroidota</taxon>
        <taxon>Bacteroidia</taxon>
        <taxon>Bacteroidales</taxon>
        <taxon>Bacteroidaceae</taxon>
        <taxon>Bacteroides</taxon>
    </lineage>
</organism>
<protein>
    <submittedName>
        <fullName evidence="2">DUF4906 domain-containing protein</fullName>
    </submittedName>
</protein>
<dbReference type="EMBL" id="JAPUAV010000038">
    <property type="protein sequence ID" value="MCZ2574130.1"/>
    <property type="molecule type" value="Genomic_DNA"/>
</dbReference>
<name>A0A9Q4NZ80_BACFG</name>
<proteinExistence type="predicted"/>
<reference evidence="2" key="1">
    <citation type="submission" date="2022-12" db="EMBL/GenBank/DDBJ databases">
        <title>Development of a Multilocus Sequence Typing Scheme for Bacteroides fragilis Based on Whole Genome Sequencing Data and Clinical Application.</title>
        <authorList>
            <person name="Nielsen F.D."/>
            <person name="Justesen U.S."/>
        </authorList>
    </citation>
    <scope>NUCLEOTIDE SEQUENCE</scope>
    <source>
        <strain evidence="2">BF_BC_VIB_DK_2012_57</strain>
    </source>
</reference>